<dbReference type="Proteomes" id="UP000887579">
    <property type="component" value="Unplaced"/>
</dbReference>
<proteinExistence type="predicted"/>
<dbReference type="WBParaSite" id="ES5_v2.g10494.t1">
    <property type="protein sequence ID" value="ES5_v2.g10494.t1"/>
    <property type="gene ID" value="ES5_v2.g10494"/>
</dbReference>
<evidence type="ECO:0000313" key="1">
    <source>
        <dbReference type="Proteomes" id="UP000887579"/>
    </source>
</evidence>
<name>A0AC34F0F6_9BILA</name>
<protein>
    <submittedName>
        <fullName evidence="2">GPI transamidase component PIG-T</fullName>
    </submittedName>
</protein>
<reference evidence="2" key="1">
    <citation type="submission" date="2022-11" db="UniProtKB">
        <authorList>
            <consortium name="WormBaseParasite"/>
        </authorList>
    </citation>
    <scope>IDENTIFICATION</scope>
</reference>
<sequence length="518" mass="58633">MLGTVYAKEKYSEELYLSTLPNNDLSSIFRFVTTASVSTPDHNFLYIPLTIRQLLGDKIEEFQLSMTTGFWRHNIWGVQPQDESPTGISLRVKFANMSDEEIDKAWSMLVKQVNGIFCSSILEMDPSFTATPNFHGSTNDLKLYRYGHLSGEPVCTENIKPFIRLLPCKVTGFSSLIDLKDVFATSFHTLSVGARRILKHGIHDWRVELFAHFVKSHVQIVEKNILYPFRVALNSDLKCKIAERQIIIHNLPPAVHITNMDPNEKKTFMIRLNRTVSQSISNEHISMFSFNIAHEKPDARGGILSTKIVNNLDNEYSANYYHIIPWQLHIELSSLDFTCVTSGQKSKGTIMEKSLEPSLIRGRPTAISLHLRLPSHSKCTLKLSFTNHLMTALSYPPDSNYGIFVPGPVLSIQLEEDIYRQFSNVYGSFKSNEEESRSVTNSNRAIQLYGEPLLILLPVPDFSMPFNVICIVTTATGFLFGSTFNLAVKLFIPVITTNAKTATGWREKLASKLPFLRK</sequence>
<organism evidence="1 2">
    <name type="scientific">Panagrolaimus sp. ES5</name>
    <dbReference type="NCBI Taxonomy" id="591445"/>
    <lineage>
        <taxon>Eukaryota</taxon>
        <taxon>Metazoa</taxon>
        <taxon>Ecdysozoa</taxon>
        <taxon>Nematoda</taxon>
        <taxon>Chromadorea</taxon>
        <taxon>Rhabditida</taxon>
        <taxon>Tylenchina</taxon>
        <taxon>Panagrolaimomorpha</taxon>
        <taxon>Panagrolaimoidea</taxon>
        <taxon>Panagrolaimidae</taxon>
        <taxon>Panagrolaimus</taxon>
    </lineage>
</organism>
<evidence type="ECO:0000313" key="2">
    <source>
        <dbReference type="WBParaSite" id="ES5_v2.g10494.t1"/>
    </source>
</evidence>
<accession>A0AC34F0F6</accession>